<dbReference type="GO" id="GO:0043161">
    <property type="term" value="P:proteasome-mediated ubiquitin-dependent protein catabolic process"/>
    <property type="evidence" value="ECO:0007669"/>
    <property type="project" value="TreeGrafter"/>
</dbReference>
<feature type="domain" description="PCI" evidence="3">
    <location>
        <begin position="75"/>
        <end position="246"/>
    </location>
</feature>
<keyword evidence="5" id="KW-1185">Reference proteome</keyword>
<reference evidence="5" key="1">
    <citation type="journal article" date="2023" name="Commun. Biol.">
        <title>Genome analysis of Parmales, the sister group of diatoms, reveals the evolutionary specialization of diatoms from phago-mixotrophs to photoautotrophs.</title>
        <authorList>
            <person name="Ban H."/>
            <person name="Sato S."/>
            <person name="Yoshikawa S."/>
            <person name="Yamada K."/>
            <person name="Nakamura Y."/>
            <person name="Ichinomiya M."/>
            <person name="Sato N."/>
            <person name="Blanc-Mathieu R."/>
            <person name="Endo H."/>
            <person name="Kuwata A."/>
            <person name="Ogata H."/>
        </authorList>
    </citation>
    <scope>NUCLEOTIDE SEQUENCE [LARGE SCALE GENOMIC DNA]</scope>
</reference>
<evidence type="ECO:0000313" key="5">
    <source>
        <dbReference type="Proteomes" id="UP001165065"/>
    </source>
</evidence>
<dbReference type="InterPro" id="IPR033464">
    <property type="entry name" value="CSN8_PSD8_EIF3K"/>
</dbReference>
<proteinExistence type="inferred from homology"/>
<evidence type="ECO:0000259" key="3">
    <source>
        <dbReference type="PROSITE" id="PS50250"/>
    </source>
</evidence>
<dbReference type="Gene3D" id="1.25.40.990">
    <property type="match status" value="1"/>
</dbReference>
<dbReference type="GO" id="GO:0005829">
    <property type="term" value="C:cytosol"/>
    <property type="evidence" value="ECO:0007669"/>
    <property type="project" value="TreeGrafter"/>
</dbReference>
<evidence type="ECO:0000256" key="2">
    <source>
        <dbReference type="ARBA" id="ARBA00022942"/>
    </source>
</evidence>
<dbReference type="OrthoDB" id="8775810at2759"/>
<organism evidence="4 5">
    <name type="scientific">Triparma columacea</name>
    <dbReference type="NCBI Taxonomy" id="722753"/>
    <lineage>
        <taxon>Eukaryota</taxon>
        <taxon>Sar</taxon>
        <taxon>Stramenopiles</taxon>
        <taxon>Ochrophyta</taxon>
        <taxon>Bolidophyceae</taxon>
        <taxon>Parmales</taxon>
        <taxon>Triparmaceae</taxon>
        <taxon>Triparma</taxon>
    </lineage>
</organism>
<dbReference type="PANTHER" id="PTHR12387">
    <property type="entry name" value="26S PROTEASOME NON-ATPASE REGULATORY SUBUNIT 8"/>
    <property type="match status" value="1"/>
</dbReference>
<dbReference type="Proteomes" id="UP001165065">
    <property type="component" value="Unassembled WGS sequence"/>
</dbReference>
<comment type="similarity">
    <text evidence="1">Belongs to the proteasome subunit S14 family.</text>
</comment>
<gene>
    <name evidence="4" type="ORF">TrCOL_g1644</name>
</gene>
<dbReference type="InterPro" id="IPR006746">
    <property type="entry name" value="26S_Psome_Rpn12"/>
</dbReference>
<comment type="caution">
    <text evidence="4">The sequence shown here is derived from an EMBL/GenBank/DDBJ whole genome shotgun (WGS) entry which is preliminary data.</text>
</comment>
<sequence>MKSLLNDLHNLVSGGSSADLAQAGDLIDDIKVELISFDSLPPLLYSTPNAAEERSLAASALEYGAIVAVMMEDMELFERNMNQLLPIYTSCPSIPLSSLKRKVQGLNLMFLLVENRLSDFHCVIEGYSPEDLADPQVDFPVKLERELMVGSYDKFHSAKAALPDTLYEFFMKSLLSTVRDNVADAMEVSYTTLKASDAQRMLMFDSVDEFKEFVGDTREDWLYQGCEICFRATEVNGKTDIPSMRLIGQTLSYATELERIV</sequence>
<accession>A0A9W7GIZ4</accession>
<dbReference type="GO" id="GO:0005634">
    <property type="term" value="C:nucleus"/>
    <property type="evidence" value="ECO:0007669"/>
    <property type="project" value="TreeGrafter"/>
</dbReference>
<protein>
    <recommendedName>
        <fullName evidence="3">PCI domain-containing protein</fullName>
    </recommendedName>
</protein>
<dbReference type="AlphaFoldDB" id="A0A9W7GIZ4"/>
<keyword evidence="2" id="KW-0647">Proteasome</keyword>
<name>A0A9W7GIZ4_9STRA</name>
<dbReference type="InterPro" id="IPR000717">
    <property type="entry name" value="PCI_dom"/>
</dbReference>
<evidence type="ECO:0000256" key="1">
    <source>
        <dbReference type="ARBA" id="ARBA00009627"/>
    </source>
</evidence>
<dbReference type="PROSITE" id="PS50250">
    <property type="entry name" value="PCI"/>
    <property type="match status" value="1"/>
</dbReference>
<dbReference type="EMBL" id="BRYA01000310">
    <property type="protein sequence ID" value="GMI46696.1"/>
    <property type="molecule type" value="Genomic_DNA"/>
</dbReference>
<dbReference type="GO" id="GO:0008541">
    <property type="term" value="C:proteasome regulatory particle, lid subcomplex"/>
    <property type="evidence" value="ECO:0007669"/>
    <property type="project" value="TreeGrafter"/>
</dbReference>
<dbReference type="Pfam" id="PF10075">
    <property type="entry name" value="CSN8_PSD8_EIF3K"/>
    <property type="match status" value="1"/>
</dbReference>
<evidence type="ECO:0000313" key="4">
    <source>
        <dbReference type="EMBL" id="GMI46696.1"/>
    </source>
</evidence>
<dbReference type="PANTHER" id="PTHR12387:SF0">
    <property type="entry name" value="26S PROTEASOME NON-ATPASE REGULATORY SUBUNIT 8"/>
    <property type="match status" value="1"/>
</dbReference>